<evidence type="ECO:0000313" key="2">
    <source>
        <dbReference type="Proteomes" id="UP000177885"/>
    </source>
</evidence>
<comment type="caution">
    <text evidence="1">The sequence shown here is derived from an EMBL/GenBank/DDBJ whole genome shotgun (WGS) entry which is preliminary data.</text>
</comment>
<dbReference type="EMBL" id="MGDT01000004">
    <property type="protein sequence ID" value="OGL67013.1"/>
    <property type="molecule type" value="Genomic_DNA"/>
</dbReference>
<proteinExistence type="predicted"/>
<organism evidence="1 2">
    <name type="scientific">Candidatus Uhrbacteria bacterium RIFCSPHIGHO2_01_FULL_63_20</name>
    <dbReference type="NCBI Taxonomy" id="1802385"/>
    <lineage>
        <taxon>Bacteria</taxon>
        <taxon>Candidatus Uhriibacteriota</taxon>
    </lineage>
</organism>
<dbReference type="Proteomes" id="UP000177885">
    <property type="component" value="Unassembled WGS sequence"/>
</dbReference>
<accession>A0A1F7TM02</accession>
<protein>
    <submittedName>
        <fullName evidence="1">Uncharacterized protein</fullName>
    </submittedName>
</protein>
<evidence type="ECO:0000313" key="1">
    <source>
        <dbReference type="EMBL" id="OGL67013.1"/>
    </source>
</evidence>
<sequence length="165" mass="17294">MNKIILVLSLVIVNVGCVAPGVYGPQPAFAPVPRIPQLERIATTECGTDNQVGLCIGGIADLGDPGDRICSFRGGGSLTTAGYGIIPTEVDVNNDGKSDGTYPCVDAMTASSAYHRALKRGQTVQLMVVSASEVDGFYAARRIDTYAGGSVHWVYAGNPVQTKFL</sequence>
<reference evidence="1 2" key="1">
    <citation type="journal article" date="2016" name="Nat. Commun.">
        <title>Thousands of microbial genomes shed light on interconnected biogeochemical processes in an aquifer system.</title>
        <authorList>
            <person name="Anantharaman K."/>
            <person name="Brown C.T."/>
            <person name="Hug L.A."/>
            <person name="Sharon I."/>
            <person name="Castelle C.J."/>
            <person name="Probst A.J."/>
            <person name="Thomas B.C."/>
            <person name="Singh A."/>
            <person name="Wilkins M.J."/>
            <person name="Karaoz U."/>
            <person name="Brodie E.L."/>
            <person name="Williams K.H."/>
            <person name="Hubbard S.S."/>
            <person name="Banfield J.F."/>
        </authorList>
    </citation>
    <scope>NUCLEOTIDE SEQUENCE [LARGE SCALE GENOMIC DNA]</scope>
</reference>
<dbReference type="AlphaFoldDB" id="A0A1F7TM02"/>
<gene>
    <name evidence="1" type="ORF">A2856_00805</name>
</gene>
<name>A0A1F7TM02_9BACT</name>